<evidence type="ECO:0000313" key="2">
    <source>
        <dbReference type="Proteomes" id="UP000528824"/>
    </source>
</evidence>
<dbReference type="AlphaFoldDB" id="A0A7W9CYJ4"/>
<sequence length="84" mass="9500">MRFDDGRLQHHETEIFVDADLQIGEPLRDRLILADIGCNELQEIVIAAGDEMALNDLVNLFDRRQETGEVDLPVVLQGNLGENR</sequence>
<organism evidence="1 2">
    <name type="scientific">Rhizobium lentis</name>
    <dbReference type="NCBI Taxonomy" id="1138194"/>
    <lineage>
        <taxon>Bacteria</taxon>
        <taxon>Pseudomonadati</taxon>
        <taxon>Pseudomonadota</taxon>
        <taxon>Alphaproteobacteria</taxon>
        <taxon>Hyphomicrobiales</taxon>
        <taxon>Rhizobiaceae</taxon>
        <taxon>Rhizobium/Agrobacterium group</taxon>
        <taxon>Rhizobium</taxon>
    </lineage>
</organism>
<dbReference type="Proteomes" id="UP000528824">
    <property type="component" value="Unassembled WGS sequence"/>
</dbReference>
<comment type="caution">
    <text evidence="1">The sequence shown here is derived from an EMBL/GenBank/DDBJ whole genome shotgun (WGS) entry which is preliminary data.</text>
</comment>
<accession>A0A7W9CYJ4</accession>
<gene>
    <name evidence="1" type="ORF">GGI59_006307</name>
</gene>
<name>A0A7W9CYJ4_9HYPH</name>
<proteinExistence type="predicted"/>
<reference evidence="1 2" key="1">
    <citation type="submission" date="2020-08" db="EMBL/GenBank/DDBJ databases">
        <title>Genomic Encyclopedia of Type Strains, Phase IV (KMG-V): Genome sequencing to study the core and pangenomes of soil and plant-associated prokaryotes.</title>
        <authorList>
            <person name="Whitman W."/>
        </authorList>
    </citation>
    <scope>NUCLEOTIDE SEQUENCE [LARGE SCALE GENOMIC DNA]</scope>
    <source>
        <strain evidence="1 2">SEMIA 4034</strain>
    </source>
</reference>
<keyword evidence="2" id="KW-1185">Reference proteome</keyword>
<protein>
    <submittedName>
        <fullName evidence="1">Uncharacterized protein</fullName>
    </submittedName>
</protein>
<dbReference type="EMBL" id="JACHBC010000026">
    <property type="protein sequence ID" value="MBB5564598.1"/>
    <property type="molecule type" value="Genomic_DNA"/>
</dbReference>
<evidence type="ECO:0000313" key="1">
    <source>
        <dbReference type="EMBL" id="MBB5564598.1"/>
    </source>
</evidence>